<dbReference type="AlphaFoldDB" id="A0A0N4ZW61"/>
<evidence type="ECO:0000256" key="1">
    <source>
        <dbReference type="SAM" id="MobiDB-lite"/>
    </source>
</evidence>
<dbReference type="Proteomes" id="UP000038045">
    <property type="component" value="Unplaced"/>
</dbReference>
<feature type="region of interest" description="Disordered" evidence="1">
    <location>
        <begin position="58"/>
        <end position="153"/>
    </location>
</feature>
<evidence type="ECO:0000313" key="2">
    <source>
        <dbReference type="Proteomes" id="UP000038045"/>
    </source>
</evidence>
<dbReference type="WBParaSite" id="PTRK_0001285500.1">
    <property type="protein sequence ID" value="PTRK_0001285500.1"/>
    <property type="gene ID" value="PTRK_0001285500"/>
</dbReference>
<feature type="compositionally biased region" description="Low complexity" evidence="1">
    <location>
        <begin position="205"/>
        <end position="214"/>
    </location>
</feature>
<feature type="compositionally biased region" description="Basic and acidic residues" evidence="1">
    <location>
        <begin position="98"/>
        <end position="114"/>
    </location>
</feature>
<name>A0A0N4ZW61_PARTI</name>
<proteinExistence type="predicted"/>
<protein>
    <submittedName>
        <fullName evidence="3">LigA</fullName>
    </submittedName>
</protein>
<organism evidence="2 3">
    <name type="scientific">Parastrongyloides trichosuri</name>
    <name type="common">Possum-specific nematode worm</name>
    <dbReference type="NCBI Taxonomy" id="131310"/>
    <lineage>
        <taxon>Eukaryota</taxon>
        <taxon>Metazoa</taxon>
        <taxon>Ecdysozoa</taxon>
        <taxon>Nematoda</taxon>
        <taxon>Chromadorea</taxon>
        <taxon>Rhabditida</taxon>
        <taxon>Tylenchina</taxon>
        <taxon>Panagrolaimomorpha</taxon>
        <taxon>Strongyloidoidea</taxon>
        <taxon>Strongyloididae</taxon>
        <taxon>Parastrongyloides</taxon>
    </lineage>
</organism>
<sequence length="349" mass="36911">MTSSACASSTGAAARLPPKLKVRRGRSAGVSTAFSVTSVSGVSGVSVMMACSFARPNAAKRPGAEGRRWLQPQGLGGRATVSRRLKPAGVAKRGGPHCTDRPHGSPQRNHERPVRVKALRQRATASLASRPLETPFHRHRQHHDDGQDEGNLIGHAPEAAGIFRRSRRDLLALPRQEAVPARQQKDADQLGHHPRLVREGPVGAVAAAQPQQPAAEDEGQDHGRIDDDAQQTRLPDTQQGLHLAAQGLRLGVLLGVIGEQARQEEHAGHPGDHRQDVKPAGQIVIVHVASPQAALEALEQPDGQAFKWAHGPPCEDPCGAVPGVSSARSTASARAAMKIGSALTVGARR</sequence>
<accession>A0A0N4ZW61</accession>
<evidence type="ECO:0000313" key="3">
    <source>
        <dbReference type="WBParaSite" id="PTRK_0001285500.1"/>
    </source>
</evidence>
<feature type="region of interest" description="Disordered" evidence="1">
    <location>
        <begin position="205"/>
        <end position="228"/>
    </location>
</feature>
<reference evidence="3" key="1">
    <citation type="submission" date="2017-02" db="UniProtKB">
        <authorList>
            <consortium name="WormBaseParasite"/>
        </authorList>
    </citation>
    <scope>IDENTIFICATION</scope>
</reference>
<keyword evidence="2" id="KW-1185">Reference proteome</keyword>